<sequence length="494" mass="53913">MSDDAGSDLPSGILAVLIVGAGFSGLAMGIRCRQAGLGPFLILDKGDGIGGTWHANTYPGAACDIPSHLYSLSYVPKSDWSRLYPQQAEIKAYLEDTAREHGLLPHLRLRTAVTGLAWDEAEALWRVETSRGPLLARAIVAGMGGLHHPALPDIPGRDSFAGAAFHSAAWDHACELRGKRVGVIGTGASAVQFVPLVAQEAAHLTLFQRTPAWIMPKRDRPIGERAQAAYRRLPLARRLFRERLFWIHELRALLGFTRVSKLTDQAEAIARRHLARAVPDRALREKLTPRYRLGCKRVLISDDFYPALMRETVTLETGRIARITPGGAVMEDGSEHALDVLVYATGFDVTGSFRSLPVTGRGGLTLAEAWRDGMGAFQGIAVAGFPNLFLLMGPNTGLGHNSVILMIEAQVEHALSGLLALKRRGLSAMEVRPEAQARFLAGVQARLADSIWQAGGCRSWYQDETGRNAAIWPGSVLAYRRGARRARLSDYRLR</sequence>
<dbReference type="OrthoDB" id="312624at2"/>
<evidence type="ECO:0000313" key="3">
    <source>
        <dbReference type="EMBL" id="GLS67506.1"/>
    </source>
</evidence>
<evidence type="ECO:0000313" key="5">
    <source>
        <dbReference type="Proteomes" id="UP001156856"/>
    </source>
</evidence>
<feature type="transmembrane region" description="Helical" evidence="1">
    <location>
        <begin position="12"/>
        <end position="30"/>
    </location>
</feature>
<protein>
    <submittedName>
        <fullName evidence="2">4-hydroxyacetophenone monooxygenase</fullName>
    </submittedName>
</protein>
<name>A0A512J805_9HYPH</name>
<dbReference type="InterPro" id="IPR051209">
    <property type="entry name" value="FAD-bind_Monooxygenase_sf"/>
</dbReference>
<reference evidence="3" key="1">
    <citation type="journal article" date="2014" name="Int. J. Syst. Evol. Microbiol.">
        <title>Complete genome of a new Firmicutes species belonging to the dominant human colonic microbiota ('Ruminococcus bicirculans') reveals two chromosomes and a selective capacity to utilize plant glucans.</title>
        <authorList>
            <consortium name="NISC Comparative Sequencing Program"/>
            <person name="Wegmann U."/>
            <person name="Louis P."/>
            <person name="Goesmann A."/>
            <person name="Henrissat B."/>
            <person name="Duncan S.H."/>
            <person name="Flint H.J."/>
        </authorList>
    </citation>
    <scope>NUCLEOTIDE SEQUENCE</scope>
    <source>
        <strain evidence="3">NBRC 107715</strain>
    </source>
</reference>
<dbReference type="SUPFAM" id="SSF51905">
    <property type="entry name" value="FAD/NAD(P)-binding domain"/>
    <property type="match status" value="1"/>
</dbReference>
<gene>
    <name evidence="3" type="ORF">GCM10007888_58900</name>
    <name evidence="2" type="ORF">MOX02_41290</name>
</gene>
<reference evidence="3" key="4">
    <citation type="submission" date="2023-01" db="EMBL/GenBank/DDBJ databases">
        <title>Draft genome sequence of Methylobacterium oxalidis strain NBRC 107715.</title>
        <authorList>
            <person name="Sun Q."/>
            <person name="Mori K."/>
        </authorList>
    </citation>
    <scope>NUCLEOTIDE SEQUENCE</scope>
    <source>
        <strain evidence="3">NBRC 107715</strain>
    </source>
</reference>
<dbReference type="Proteomes" id="UP001156856">
    <property type="component" value="Unassembled WGS sequence"/>
</dbReference>
<keyword evidence="1" id="KW-1133">Transmembrane helix</keyword>
<keyword evidence="1" id="KW-0472">Membrane</keyword>
<dbReference type="PANTHER" id="PTHR42877:SF4">
    <property type="entry name" value="FAD_NAD(P)-BINDING DOMAIN-CONTAINING PROTEIN-RELATED"/>
    <property type="match status" value="1"/>
</dbReference>
<keyword evidence="2" id="KW-0560">Oxidoreductase</keyword>
<dbReference type="RefSeq" id="WP_147027625.1">
    <property type="nucleotide sequence ID" value="NZ_BJZU01000090.1"/>
</dbReference>
<evidence type="ECO:0000313" key="4">
    <source>
        <dbReference type="Proteomes" id="UP000321960"/>
    </source>
</evidence>
<reference evidence="5" key="2">
    <citation type="journal article" date="2019" name="Int. J. Syst. Evol. Microbiol.">
        <title>The Global Catalogue of Microorganisms (GCM) 10K type strain sequencing project: providing services to taxonomists for standard genome sequencing and annotation.</title>
        <authorList>
            <consortium name="The Broad Institute Genomics Platform"/>
            <consortium name="The Broad Institute Genome Sequencing Center for Infectious Disease"/>
            <person name="Wu L."/>
            <person name="Ma J."/>
        </authorList>
    </citation>
    <scope>NUCLEOTIDE SEQUENCE [LARGE SCALE GENOMIC DNA]</scope>
    <source>
        <strain evidence="5">NBRC 107715</strain>
    </source>
</reference>
<organism evidence="2 4">
    <name type="scientific">Methylobacterium oxalidis</name>
    <dbReference type="NCBI Taxonomy" id="944322"/>
    <lineage>
        <taxon>Bacteria</taxon>
        <taxon>Pseudomonadati</taxon>
        <taxon>Pseudomonadota</taxon>
        <taxon>Alphaproteobacteria</taxon>
        <taxon>Hyphomicrobiales</taxon>
        <taxon>Methylobacteriaceae</taxon>
        <taxon>Methylobacterium</taxon>
    </lineage>
</organism>
<evidence type="ECO:0000313" key="2">
    <source>
        <dbReference type="EMBL" id="GEP06091.1"/>
    </source>
</evidence>
<keyword evidence="2" id="KW-0503">Monooxygenase</keyword>
<dbReference type="PANTHER" id="PTHR42877">
    <property type="entry name" value="L-ORNITHINE N(5)-MONOOXYGENASE-RELATED"/>
    <property type="match status" value="1"/>
</dbReference>
<keyword evidence="1" id="KW-0812">Transmembrane</keyword>
<evidence type="ECO:0000256" key="1">
    <source>
        <dbReference type="SAM" id="Phobius"/>
    </source>
</evidence>
<dbReference type="Pfam" id="PF13738">
    <property type="entry name" value="Pyr_redox_3"/>
    <property type="match status" value="1"/>
</dbReference>
<dbReference type="PRINTS" id="PR00469">
    <property type="entry name" value="PNDRDTASEII"/>
</dbReference>
<accession>A0A512J805</accession>
<dbReference type="Proteomes" id="UP000321960">
    <property type="component" value="Unassembled WGS sequence"/>
</dbReference>
<dbReference type="EMBL" id="BSPK01000112">
    <property type="protein sequence ID" value="GLS67506.1"/>
    <property type="molecule type" value="Genomic_DNA"/>
</dbReference>
<reference evidence="2 4" key="3">
    <citation type="submission" date="2019-07" db="EMBL/GenBank/DDBJ databases">
        <title>Whole genome shotgun sequence of Methylobacterium oxalidis NBRC 107715.</title>
        <authorList>
            <person name="Hosoyama A."/>
            <person name="Uohara A."/>
            <person name="Ohji S."/>
            <person name="Ichikawa N."/>
        </authorList>
    </citation>
    <scope>NUCLEOTIDE SEQUENCE [LARGE SCALE GENOMIC DNA]</scope>
    <source>
        <strain evidence="2 4">NBRC 107715</strain>
    </source>
</reference>
<dbReference type="EMBL" id="BJZU01000090">
    <property type="protein sequence ID" value="GEP06091.1"/>
    <property type="molecule type" value="Genomic_DNA"/>
</dbReference>
<dbReference type="Gene3D" id="3.50.50.60">
    <property type="entry name" value="FAD/NAD(P)-binding domain"/>
    <property type="match status" value="2"/>
</dbReference>
<comment type="caution">
    <text evidence="2">The sequence shown here is derived from an EMBL/GenBank/DDBJ whole genome shotgun (WGS) entry which is preliminary data.</text>
</comment>
<dbReference type="AlphaFoldDB" id="A0A512J805"/>
<proteinExistence type="predicted"/>
<dbReference type="InterPro" id="IPR036188">
    <property type="entry name" value="FAD/NAD-bd_sf"/>
</dbReference>
<keyword evidence="5" id="KW-1185">Reference proteome</keyword>
<dbReference type="GO" id="GO:0004497">
    <property type="term" value="F:monooxygenase activity"/>
    <property type="evidence" value="ECO:0007669"/>
    <property type="project" value="UniProtKB-KW"/>
</dbReference>